<evidence type="ECO:0000256" key="7">
    <source>
        <dbReference type="SAM" id="Phobius"/>
    </source>
</evidence>
<feature type="compositionally biased region" description="Polar residues" evidence="6">
    <location>
        <begin position="82"/>
        <end position="104"/>
    </location>
</feature>
<dbReference type="RefSeq" id="WP_146579415.1">
    <property type="nucleotide sequence ID" value="NZ_SJPM01000009.1"/>
</dbReference>
<protein>
    <submittedName>
        <fullName evidence="9">Serine/threonine-protein kinase PknB</fullName>
        <ecNumber evidence="9">2.7.11.1</ecNumber>
    </submittedName>
</protein>
<accession>A0A5C6A2Q5</accession>
<keyword evidence="7" id="KW-0812">Transmembrane</keyword>
<sequence length="848" mass="96051">MDAARYQKIQDLFWESESIEPSHWRSFLEQQVGDDPALIDEVISLLREHNPDAAQVEGSKAQAVQLPPTIRGNAPTEFGSGRNPQPSNDSSPRSDVTIPSSQRTHAAPREKPQSRRKPTPQGSKTLTAAGGVKPSWWSWLPIWLALWVAGTASIWIAAWFVGRSEIQSDWNYGRRVLPITMHQARARIELQLLRERERTRQLATGRVRRILELIDSEAVAPFNDPTVDKILKGIGFLNDPNCELAVWDDQFRCIVATPSLRGDVPVERLEESLTRSVAPLIRTCLQGKPVFCGFGFARLVPLADDRRPMGWMIPVYRNSDSENSESSGIPIGVVMLLQYSIAKQLQDITHNVSGTAGVDAYLIDRQGIMQTESRLAQMFSSLPSVAGRFRVAEYDGFAPLIDQSIVHTNAQPKAPLTIAAATLIRMAEETDIQTRRLPGQHAPEDTKPYPNYIGIPNQGTWRWFPLYDFGLIVERPWKYPPDVFEMRRINAYTTPLAHAWPMVGLYSLLALPFVSTFTWWHHRRMRAIEAKNRPLSRYGIKEELGAGGMGVVYRAEHIDLGRDVAIKLLRSDCQAEDDRQRFDREARLASTLSCPHSVTIYDYGHTHEGDAFCVMELLNGITLAEVVARSGPQPPGRVVWIMQQICQSILEAHGKGLMHRDLKPQNVMLRLDPVVGDWAVVFDFGLAKPIAPDRDMFQTAETIWAGTPMYMAPERFREPSKLDPRSDIYSIGCIAYYLLAGNPPFAECDPESMFGLIMTQLPIEISTHREESIDAELNQWVRRCMAKNKHERSSDIQLLNRELQSISERLPWSRSDAESWWSRHDRPPIDGDDTPDVHRMFNRTSFRS</sequence>
<dbReference type="InterPro" id="IPR011009">
    <property type="entry name" value="Kinase-like_dom_sf"/>
</dbReference>
<evidence type="ECO:0000256" key="5">
    <source>
        <dbReference type="PROSITE-ProRule" id="PRU10141"/>
    </source>
</evidence>
<keyword evidence="10" id="KW-1185">Reference proteome</keyword>
<dbReference type="GO" id="GO:0004674">
    <property type="term" value="F:protein serine/threonine kinase activity"/>
    <property type="evidence" value="ECO:0007669"/>
    <property type="project" value="UniProtKB-EC"/>
</dbReference>
<feature type="binding site" evidence="5">
    <location>
        <position position="567"/>
    </location>
    <ligand>
        <name>ATP</name>
        <dbReference type="ChEBI" id="CHEBI:30616"/>
    </ligand>
</feature>
<dbReference type="SUPFAM" id="SSF56112">
    <property type="entry name" value="Protein kinase-like (PK-like)"/>
    <property type="match status" value="1"/>
</dbReference>
<dbReference type="OrthoDB" id="6111975at2"/>
<dbReference type="PROSITE" id="PS50011">
    <property type="entry name" value="PROTEIN_KINASE_DOM"/>
    <property type="match status" value="1"/>
</dbReference>
<feature type="region of interest" description="Disordered" evidence="6">
    <location>
        <begin position="53"/>
        <end position="129"/>
    </location>
</feature>
<evidence type="ECO:0000256" key="3">
    <source>
        <dbReference type="ARBA" id="ARBA00022777"/>
    </source>
</evidence>
<gene>
    <name evidence="9" type="primary">pknB_15</name>
    <name evidence="9" type="ORF">Pla100_41150</name>
</gene>
<evidence type="ECO:0000256" key="6">
    <source>
        <dbReference type="SAM" id="MobiDB-lite"/>
    </source>
</evidence>
<proteinExistence type="predicted"/>
<dbReference type="Gene3D" id="1.10.510.10">
    <property type="entry name" value="Transferase(Phosphotransferase) domain 1"/>
    <property type="match status" value="1"/>
</dbReference>
<keyword evidence="4 5" id="KW-0067">ATP-binding</keyword>
<dbReference type="PROSITE" id="PS00108">
    <property type="entry name" value="PROTEIN_KINASE_ST"/>
    <property type="match status" value="1"/>
</dbReference>
<keyword evidence="7" id="KW-0472">Membrane</keyword>
<dbReference type="Gene3D" id="3.30.200.20">
    <property type="entry name" value="Phosphorylase Kinase, domain 1"/>
    <property type="match status" value="1"/>
</dbReference>
<evidence type="ECO:0000256" key="4">
    <source>
        <dbReference type="ARBA" id="ARBA00022840"/>
    </source>
</evidence>
<dbReference type="CDD" id="cd14014">
    <property type="entry name" value="STKc_PknB_like"/>
    <property type="match status" value="1"/>
</dbReference>
<dbReference type="PANTHER" id="PTHR43289:SF6">
    <property type="entry name" value="SERINE_THREONINE-PROTEIN KINASE NEKL-3"/>
    <property type="match status" value="1"/>
</dbReference>
<dbReference type="InterPro" id="IPR017441">
    <property type="entry name" value="Protein_kinase_ATP_BS"/>
</dbReference>
<dbReference type="Pfam" id="PF00069">
    <property type="entry name" value="Pkinase"/>
    <property type="match status" value="1"/>
</dbReference>
<organism evidence="9 10">
    <name type="scientific">Neorhodopirellula pilleata</name>
    <dbReference type="NCBI Taxonomy" id="2714738"/>
    <lineage>
        <taxon>Bacteria</taxon>
        <taxon>Pseudomonadati</taxon>
        <taxon>Planctomycetota</taxon>
        <taxon>Planctomycetia</taxon>
        <taxon>Pirellulales</taxon>
        <taxon>Pirellulaceae</taxon>
        <taxon>Neorhodopirellula</taxon>
    </lineage>
</organism>
<dbReference type="InterPro" id="IPR000719">
    <property type="entry name" value="Prot_kinase_dom"/>
</dbReference>
<evidence type="ECO:0000313" key="9">
    <source>
        <dbReference type="EMBL" id="TWT93597.1"/>
    </source>
</evidence>
<dbReference type="InterPro" id="IPR008271">
    <property type="entry name" value="Ser/Thr_kinase_AS"/>
</dbReference>
<dbReference type="AlphaFoldDB" id="A0A5C6A2Q5"/>
<evidence type="ECO:0000256" key="2">
    <source>
        <dbReference type="ARBA" id="ARBA00022741"/>
    </source>
</evidence>
<dbReference type="PROSITE" id="PS00107">
    <property type="entry name" value="PROTEIN_KINASE_ATP"/>
    <property type="match status" value="1"/>
</dbReference>
<dbReference type="SMART" id="SM00220">
    <property type="entry name" value="S_TKc"/>
    <property type="match status" value="1"/>
</dbReference>
<keyword evidence="7" id="KW-1133">Transmembrane helix</keyword>
<comment type="caution">
    <text evidence="9">The sequence shown here is derived from an EMBL/GenBank/DDBJ whole genome shotgun (WGS) entry which is preliminary data.</text>
</comment>
<keyword evidence="1 9" id="KW-0808">Transferase</keyword>
<reference evidence="9 10" key="1">
    <citation type="submission" date="2019-02" db="EMBL/GenBank/DDBJ databases">
        <title>Deep-cultivation of Planctomycetes and their phenomic and genomic characterization uncovers novel biology.</title>
        <authorList>
            <person name="Wiegand S."/>
            <person name="Jogler M."/>
            <person name="Boedeker C."/>
            <person name="Pinto D."/>
            <person name="Vollmers J."/>
            <person name="Rivas-Marin E."/>
            <person name="Kohn T."/>
            <person name="Peeters S.H."/>
            <person name="Heuer A."/>
            <person name="Rast P."/>
            <person name="Oberbeckmann S."/>
            <person name="Bunk B."/>
            <person name="Jeske O."/>
            <person name="Meyerdierks A."/>
            <person name="Storesund J.E."/>
            <person name="Kallscheuer N."/>
            <person name="Luecker S."/>
            <person name="Lage O.M."/>
            <person name="Pohl T."/>
            <person name="Merkel B.J."/>
            <person name="Hornburger P."/>
            <person name="Mueller R.-W."/>
            <person name="Bruemmer F."/>
            <person name="Labrenz M."/>
            <person name="Spormann A.M."/>
            <person name="Op Den Camp H."/>
            <person name="Overmann J."/>
            <person name="Amann R."/>
            <person name="Jetten M.S.M."/>
            <person name="Mascher T."/>
            <person name="Medema M.H."/>
            <person name="Devos D.P."/>
            <person name="Kaster A.-K."/>
            <person name="Ovreas L."/>
            <person name="Rohde M."/>
            <person name="Galperin M.Y."/>
            <person name="Jogler C."/>
        </authorList>
    </citation>
    <scope>NUCLEOTIDE SEQUENCE [LARGE SCALE GENOMIC DNA]</scope>
    <source>
        <strain evidence="9 10">Pla100</strain>
    </source>
</reference>
<feature type="transmembrane region" description="Helical" evidence="7">
    <location>
        <begin position="142"/>
        <end position="161"/>
    </location>
</feature>
<evidence type="ECO:0000259" key="8">
    <source>
        <dbReference type="PROSITE" id="PS50011"/>
    </source>
</evidence>
<dbReference type="PANTHER" id="PTHR43289">
    <property type="entry name" value="MITOGEN-ACTIVATED PROTEIN KINASE KINASE KINASE 20-RELATED"/>
    <property type="match status" value="1"/>
</dbReference>
<dbReference type="EMBL" id="SJPM01000009">
    <property type="protein sequence ID" value="TWT93597.1"/>
    <property type="molecule type" value="Genomic_DNA"/>
</dbReference>
<keyword evidence="3 9" id="KW-0418">Kinase</keyword>
<evidence type="ECO:0000313" key="10">
    <source>
        <dbReference type="Proteomes" id="UP000316213"/>
    </source>
</evidence>
<keyword evidence="2 5" id="KW-0547">Nucleotide-binding</keyword>
<evidence type="ECO:0000256" key="1">
    <source>
        <dbReference type="ARBA" id="ARBA00022679"/>
    </source>
</evidence>
<dbReference type="EC" id="2.7.11.1" evidence="9"/>
<dbReference type="Proteomes" id="UP000316213">
    <property type="component" value="Unassembled WGS sequence"/>
</dbReference>
<feature type="domain" description="Protein kinase" evidence="8">
    <location>
        <begin position="538"/>
        <end position="813"/>
    </location>
</feature>
<name>A0A5C6A2Q5_9BACT</name>
<dbReference type="GO" id="GO:0005524">
    <property type="term" value="F:ATP binding"/>
    <property type="evidence" value="ECO:0007669"/>
    <property type="project" value="UniProtKB-UniRule"/>
</dbReference>